<feature type="compositionally biased region" description="Polar residues" evidence="5">
    <location>
        <begin position="535"/>
        <end position="560"/>
    </location>
</feature>
<evidence type="ECO:0000256" key="2">
    <source>
        <dbReference type="ARBA" id="ARBA00023015"/>
    </source>
</evidence>
<feature type="region of interest" description="Disordered" evidence="5">
    <location>
        <begin position="148"/>
        <end position="202"/>
    </location>
</feature>
<keyword evidence="8" id="KW-1185">Reference proteome</keyword>
<dbReference type="EMBL" id="CALTRL010006024">
    <property type="protein sequence ID" value="CAH7688854.1"/>
    <property type="molecule type" value="Genomic_DNA"/>
</dbReference>
<evidence type="ECO:0000256" key="5">
    <source>
        <dbReference type="SAM" id="MobiDB-lite"/>
    </source>
</evidence>
<evidence type="ECO:0000256" key="4">
    <source>
        <dbReference type="ARBA" id="ARBA00023163"/>
    </source>
</evidence>
<evidence type="ECO:0000256" key="1">
    <source>
        <dbReference type="ARBA" id="ARBA00007247"/>
    </source>
</evidence>
<dbReference type="InterPro" id="IPR018004">
    <property type="entry name" value="KilA/APSES_HTH"/>
</dbReference>
<dbReference type="PROSITE" id="PS51299">
    <property type="entry name" value="HTH_APSES"/>
    <property type="match status" value="1"/>
</dbReference>
<sequence length="696" mass="76346">MQSNLSVSQHASPHLPLTPNTTANASTSYSNSITACTTNPSEDGSFPEQEEHNTNLLDPQSRRKSQNSELFCQIPSSSCSTTALTNSHSPSSNNLLICQAQNQEQQHSSRIYPAQCLNLTKPYAIHASNHHSLEPGRNPTIYSPLGYANELGLQNGPKLEESDGRSSSSLEEEKPGVEGERANGLSLLGCQGSSSSRGSNLGLDIRPPAHHLTLPLPPHLDPRTLAAVRTKIEMKHWEDDKTVYFQIIHNGVPVGRVRESGLVNGTKLLNLTKITRGKRDGILKNEKVRKVVKHGTMHLKGVWIEYSRAVYLAEQYKISHLVYPLLDPNLDEYVGLEPTSLIGPRHPAEATMMLPGPRHSYPSFESAHVKLSPLTIDSHRGNSSYPQGVHSGFDHSNWSSPRPIHSPTLSYPEPCSAPPIPSYHGNQRSFYDVANFHPLNGDLSERRHTVHSALEGYNNHAGPQFNFNCPPNLTVYSTYSTPTSIEFSGYPTNTHHHQQQTNHSIPASPNQSLDCALSKPLSKGMVHADQHQHQRSQNSANSETLSDSIASRPTHSFGTNLTARMTNKSQAVSANLNSTPLYPSHSVTPTSPNSISPSLQSPSFDHSQIPSIPPQTQSRSIDQQNPYGAINPNGTAHCGVYNPSAASSSPGNQYLKREGELDGSQEFQRVQIRSLHHHPPEAANPPMTLYSSFHRQ</sequence>
<feature type="domain" description="HTH APSES-type" evidence="6">
    <location>
        <begin position="231"/>
        <end position="337"/>
    </location>
</feature>
<evidence type="ECO:0000259" key="6">
    <source>
        <dbReference type="PROSITE" id="PS51299"/>
    </source>
</evidence>
<feature type="compositionally biased region" description="Basic and acidic residues" evidence="5">
    <location>
        <begin position="171"/>
        <end position="181"/>
    </location>
</feature>
<feature type="region of interest" description="Disordered" evidence="5">
    <location>
        <begin position="1"/>
        <end position="68"/>
    </location>
</feature>
<evidence type="ECO:0000313" key="7">
    <source>
        <dbReference type="EMBL" id="CAH7688854.1"/>
    </source>
</evidence>
<feature type="compositionally biased region" description="Low complexity" evidence="5">
    <location>
        <begin position="20"/>
        <end position="35"/>
    </location>
</feature>
<gene>
    <name evidence="7" type="ORF">PPACK8108_LOCUS23888</name>
</gene>
<feature type="compositionally biased region" description="Polar residues" evidence="5">
    <location>
        <begin position="1"/>
        <end position="11"/>
    </location>
</feature>
<dbReference type="InterPro" id="IPR003163">
    <property type="entry name" value="Tscrpt_reg_HTH_APSES-type"/>
</dbReference>
<keyword evidence="3" id="KW-0238">DNA-binding</keyword>
<accession>A0AAV0BNL1</accession>
<feature type="region of interest" description="Disordered" evidence="5">
    <location>
        <begin position="487"/>
        <end position="560"/>
    </location>
</feature>
<dbReference type="GO" id="GO:0005634">
    <property type="term" value="C:nucleus"/>
    <property type="evidence" value="ECO:0007669"/>
    <property type="project" value="TreeGrafter"/>
</dbReference>
<feature type="compositionally biased region" description="Polar residues" evidence="5">
    <location>
        <begin position="504"/>
        <end position="513"/>
    </location>
</feature>
<dbReference type="Proteomes" id="UP001153365">
    <property type="component" value="Unassembled WGS sequence"/>
</dbReference>
<keyword evidence="4" id="KW-0804">Transcription</keyword>
<comment type="caution">
    <text evidence="7">The sequence shown here is derived from an EMBL/GenBank/DDBJ whole genome shotgun (WGS) entry which is preliminary data.</text>
</comment>
<dbReference type="SMART" id="SM01252">
    <property type="entry name" value="KilA-N"/>
    <property type="match status" value="1"/>
</dbReference>
<dbReference type="GO" id="GO:0043565">
    <property type="term" value="F:sequence-specific DNA binding"/>
    <property type="evidence" value="ECO:0007669"/>
    <property type="project" value="TreeGrafter"/>
</dbReference>
<evidence type="ECO:0000256" key="3">
    <source>
        <dbReference type="ARBA" id="ARBA00023125"/>
    </source>
</evidence>
<feature type="compositionally biased region" description="Polar residues" evidence="5">
    <location>
        <begin position="576"/>
        <end position="626"/>
    </location>
</feature>
<dbReference type="GO" id="GO:0003700">
    <property type="term" value="F:DNA-binding transcription factor activity"/>
    <property type="evidence" value="ECO:0007669"/>
    <property type="project" value="TreeGrafter"/>
</dbReference>
<dbReference type="Gene3D" id="3.10.260.10">
    <property type="entry name" value="Transcription regulator HTH, APSES-type DNA-binding domain"/>
    <property type="match status" value="1"/>
</dbReference>
<reference evidence="7" key="1">
    <citation type="submission" date="2022-06" db="EMBL/GenBank/DDBJ databases">
        <authorList>
            <consortium name="SYNGENTA / RWTH Aachen University"/>
        </authorList>
    </citation>
    <scope>NUCLEOTIDE SEQUENCE</scope>
</reference>
<name>A0AAV0BNL1_PHAPC</name>
<organism evidence="7 8">
    <name type="scientific">Phakopsora pachyrhizi</name>
    <name type="common">Asian soybean rust disease fungus</name>
    <dbReference type="NCBI Taxonomy" id="170000"/>
    <lineage>
        <taxon>Eukaryota</taxon>
        <taxon>Fungi</taxon>
        <taxon>Dikarya</taxon>
        <taxon>Basidiomycota</taxon>
        <taxon>Pucciniomycotina</taxon>
        <taxon>Pucciniomycetes</taxon>
        <taxon>Pucciniales</taxon>
        <taxon>Phakopsoraceae</taxon>
        <taxon>Phakopsora</taxon>
    </lineage>
</organism>
<dbReference type="GO" id="GO:0045944">
    <property type="term" value="P:positive regulation of transcription by RNA polymerase II"/>
    <property type="evidence" value="ECO:0007669"/>
    <property type="project" value="TreeGrafter"/>
</dbReference>
<dbReference type="InterPro" id="IPR036887">
    <property type="entry name" value="HTH_APSES_sf"/>
</dbReference>
<proteinExistence type="inferred from homology"/>
<dbReference type="AlphaFoldDB" id="A0AAV0BNL1"/>
<keyword evidence="2" id="KW-0805">Transcription regulation</keyword>
<feature type="compositionally biased region" description="Low complexity" evidence="5">
    <location>
        <begin position="184"/>
        <end position="202"/>
    </location>
</feature>
<protein>
    <submittedName>
        <fullName evidence="7">Expressed protein</fullName>
    </submittedName>
</protein>
<dbReference type="PANTHER" id="PTHR47792">
    <property type="entry name" value="PROTEIN SOK2-RELATED"/>
    <property type="match status" value="1"/>
</dbReference>
<dbReference type="SUPFAM" id="SSF54616">
    <property type="entry name" value="DNA-binding domain of Mlu1-box binding protein MBP1"/>
    <property type="match status" value="1"/>
</dbReference>
<feature type="region of interest" description="Disordered" evidence="5">
    <location>
        <begin position="576"/>
        <end position="696"/>
    </location>
</feature>
<comment type="similarity">
    <text evidence="1">Belongs to the EFG1/PHD1/stuA family.</text>
</comment>
<dbReference type="InterPro" id="IPR029790">
    <property type="entry name" value="EFG1/Phd1/StuA"/>
</dbReference>
<dbReference type="Pfam" id="PF04383">
    <property type="entry name" value="KilA-N"/>
    <property type="match status" value="1"/>
</dbReference>
<dbReference type="PANTHER" id="PTHR47792:SF1">
    <property type="entry name" value="PROTEIN SOK2-RELATED"/>
    <property type="match status" value="1"/>
</dbReference>
<evidence type="ECO:0000313" key="8">
    <source>
        <dbReference type="Proteomes" id="UP001153365"/>
    </source>
</evidence>